<keyword evidence="2" id="KW-1185">Reference proteome</keyword>
<evidence type="ECO:0000313" key="2">
    <source>
        <dbReference type="Proteomes" id="UP000220836"/>
    </source>
</evidence>
<dbReference type="EMBL" id="FXYH01000002">
    <property type="protein sequence ID" value="SMX36567.1"/>
    <property type="molecule type" value="Genomic_DNA"/>
</dbReference>
<accession>A0A238K282</accession>
<dbReference type="Proteomes" id="UP000220836">
    <property type="component" value="Unassembled WGS sequence"/>
</dbReference>
<organism evidence="1 2">
    <name type="scientific">Pelagimonas varians</name>
    <dbReference type="NCBI Taxonomy" id="696760"/>
    <lineage>
        <taxon>Bacteria</taxon>
        <taxon>Pseudomonadati</taxon>
        <taxon>Pseudomonadota</taxon>
        <taxon>Alphaproteobacteria</taxon>
        <taxon>Rhodobacterales</taxon>
        <taxon>Roseobacteraceae</taxon>
        <taxon>Pelagimonas</taxon>
    </lineage>
</organism>
<protein>
    <submittedName>
        <fullName evidence="1">Uncharacterized protein</fullName>
    </submittedName>
</protein>
<dbReference type="AlphaFoldDB" id="A0A238K282"/>
<proteinExistence type="predicted"/>
<reference evidence="1 2" key="1">
    <citation type="submission" date="2017-05" db="EMBL/GenBank/DDBJ databases">
        <authorList>
            <person name="Song R."/>
            <person name="Chenine A.L."/>
            <person name="Ruprecht R.M."/>
        </authorList>
    </citation>
    <scope>NUCLEOTIDE SEQUENCE [LARGE SCALE GENOMIC DNA]</scope>
    <source>
        <strain evidence="1 2">CECT 8663</strain>
    </source>
</reference>
<evidence type="ECO:0000313" key="1">
    <source>
        <dbReference type="EMBL" id="SMX36567.1"/>
    </source>
</evidence>
<name>A0A238K282_9RHOB</name>
<gene>
    <name evidence="1" type="ORF">PEV8663_00851</name>
</gene>
<sequence>MRDSQEYVTVTPLFAGIVSKDISKLSFLCPLSEVRSDRFSRRIQSGSIL</sequence>